<dbReference type="InterPro" id="IPR009081">
    <property type="entry name" value="PP-bd_ACP"/>
</dbReference>
<dbReference type="Gene3D" id="1.10.1200.10">
    <property type="entry name" value="ACP-like"/>
    <property type="match status" value="1"/>
</dbReference>
<evidence type="ECO:0000313" key="4">
    <source>
        <dbReference type="Proteomes" id="UP000275910"/>
    </source>
</evidence>
<dbReference type="SUPFAM" id="SSF47336">
    <property type="entry name" value="ACP-like"/>
    <property type="match status" value="1"/>
</dbReference>
<evidence type="ECO:0000256" key="1">
    <source>
        <dbReference type="SAM" id="MobiDB-lite"/>
    </source>
</evidence>
<evidence type="ECO:0000313" key="3">
    <source>
        <dbReference type="EMBL" id="ROU06241.1"/>
    </source>
</evidence>
<sequence>MARTAENCAARHQNSFPAPNPGTRDPSDRHPPCVRQGPPVELKPVTYDGRNGRGERCASLAARLAAQQPVYLGNPVIREDYLRKVAAAIATVEDNPSLAADIGYSTDIINEVGLDSLKMTDFILGLEDDFGISIDFDKVEYETFTRVDRLIDFLIEATGAPAPSPVAS</sequence>
<protein>
    <recommendedName>
        <fullName evidence="2">Carrier domain-containing protein</fullName>
    </recommendedName>
</protein>
<dbReference type="Pfam" id="PF00550">
    <property type="entry name" value="PP-binding"/>
    <property type="match status" value="1"/>
</dbReference>
<dbReference type="PROSITE" id="PS50075">
    <property type="entry name" value="CARRIER"/>
    <property type="match status" value="1"/>
</dbReference>
<feature type="region of interest" description="Disordered" evidence="1">
    <location>
        <begin position="1"/>
        <end position="43"/>
    </location>
</feature>
<dbReference type="AlphaFoldDB" id="A0A3N2RFL9"/>
<organism evidence="3 4">
    <name type="scientific">Lysobacter enzymogenes</name>
    <dbReference type="NCBI Taxonomy" id="69"/>
    <lineage>
        <taxon>Bacteria</taxon>
        <taxon>Pseudomonadati</taxon>
        <taxon>Pseudomonadota</taxon>
        <taxon>Gammaproteobacteria</taxon>
        <taxon>Lysobacterales</taxon>
        <taxon>Lysobacteraceae</taxon>
        <taxon>Lysobacter</taxon>
    </lineage>
</organism>
<dbReference type="EMBL" id="RCTY01000036">
    <property type="protein sequence ID" value="ROU06241.1"/>
    <property type="molecule type" value="Genomic_DNA"/>
</dbReference>
<comment type="caution">
    <text evidence="3">The sequence shown here is derived from an EMBL/GenBank/DDBJ whole genome shotgun (WGS) entry which is preliminary data.</text>
</comment>
<dbReference type="InterPro" id="IPR036736">
    <property type="entry name" value="ACP-like_sf"/>
</dbReference>
<gene>
    <name evidence="3" type="ORF">D9T17_14950</name>
</gene>
<reference evidence="3 4" key="1">
    <citation type="submission" date="2018-10" db="EMBL/GenBank/DDBJ databases">
        <title>The genome of Lysobacter enzymogenes OH11.</title>
        <authorList>
            <person name="Liu F."/>
            <person name="Zhao Y."/>
            <person name="Qian G."/>
            <person name="Chen Y."/>
            <person name="Xu H."/>
        </authorList>
    </citation>
    <scope>NUCLEOTIDE SEQUENCE [LARGE SCALE GENOMIC DNA]</scope>
    <source>
        <strain evidence="3 4">OH11</strain>
    </source>
</reference>
<name>A0A3N2RFL9_LYSEN</name>
<dbReference type="Proteomes" id="UP000275910">
    <property type="component" value="Unassembled WGS sequence"/>
</dbReference>
<feature type="domain" description="Carrier" evidence="2">
    <location>
        <begin position="76"/>
        <end position="158"/>
    </location>
</feature>
<evidence type="ECO:0000259" key="2">
    <source>
        <dbReference type="PROSITE" id="PS50075"/>
    </source>
</evidence>
<accession>A0A3N2RFL9</accession>
<proteinExistence type="predicted"/>